<dbReference type="Pfam" id="PF01239">
    <property type="entry name" value="PPTA"/>
    <property type="match status" value="1"/>
</dbReference>
<dbReference type="Proteomes" id="UP000799429">
    <property type="component" value="Unassembled WGS sequence"/>
</dbReference>
<dbReference type="AlphaFoldDB" id="A0A9P4SEV9"/>
<dbReference type="PANTHER" id="PTHR11129:SF3">
    <property type="entry name" value="PROTEIN PRENYLTRANSFERASE ALPHA SUBUNIT REPEAT-CONTAINING PROTEIN 1"/>
    <property type="match status" value="1"/>
</dbReference>
<dbReference type="GO" id="GO:0005737">
    <property type="term" value="C:cytoplasm"/>
    <property type="evidence" value="ECO:0007669"/>
    <property type="project" value="TreeGrafter"/>
</dbReference>
<proteinExistence type="inferred from homology"/>
<evidence type="ECO:0000313" key="5">
    <source>
        <dbReference type="EMBL" id="KAF2840547.1"/>
    </source>
</evidence>
<evidence type="ECO:0000256" key="4">
    <source>
        <dbReference type="ARBA" id="ARBA00022737"/>
    </source>
</evidence>
<organism evidence="5 6">
    <name type="scientific">Patellaria atrata CBS 101060</name>
    <dbReference type="NCBI Taxonomy" id="1346257"/>
    <lineage>
        <taxon>Eukaryota</taxon>
        <taxon>Fungi</taxon>
        <taxon>Dikarya</taxon>
        <taxon>Ascomycota</taxon>
        <taxon>Pezizomycotina</taxon>
        <taxon>Dothideomycetes</taxon>
        <taxon>Dothideomycetes incertae sedis</taxon>
        <taxon>Patellariales</taxon>
        <taxon>Patellariaceae</taxon>
        <taxon>Patellaria</taxon>
    </lineage>
</organism>
<dbReference type="SUPFAM" id="SSF48439">
    <property type="entry name" value="Protein prenylyltransferase"/>
    <property type="match status" value="1"/>
</dbReference>
<dbReference type="EMBL" id="MU006092">
    <property type="protein sequence ID" value="KAF2840547.1"/>
    <property type="molecule type" value="Genomic_DNA"/>
</dbReference>
<sequence>MLGITCKPSMEDETLAKAIQRELCFVDSILNSPLHRQTKSPTLWHHRYWVLWKFYPSVSQSSGMTADRTLEDHCNSFLRRDLLVITAASERHPKNYYAWLHGRKLVHLISSIVQGSDSQKLTLENLLSMTCHATYSWCLQHPSDISGWSFLEFLISHPYCDSAIYSQIVTDTLQWALNLNWRQEAVWSFVRTAIAVEKGKSNVSCSTWLAQLNFHCAETSVPNPRVVSTRAWIN</sequence>
<feature type="non-terminal residue" evidence="5">
    <location>
        <position position="234"/>
    </location>
</feature>
<accession>A0A9P4SEV9</accession>
<dbReference type="Gene3D" id="1.25.40.120">
    <property type="entry name" value="Protein prenylyltransferase"/>
    <property type="match status" value="1"/>
</dbReference>
<keyword evidence="2" id="KW-0637">Prenyltransferase</keyword>
<dbReference type="InterPro" id="IPR002088">
    <property type="entry name" value="Prenyl_trans_a"/>
</dbReference>
<reference evidence="5" key="1">
    <citation type="journal article" date="2020" name="Stud. Mycol.">
        <title>101 Dothideomycetes genomes: a test case for predicting lifestyles and emergence of pathogens.</title>
        <authorList>
            <person name="Haridas S."/>
            <person name="Albert R."/>
            <person name="Binder M."/>
            <person name="Bloem J."/>
            <person name="Labutti K."/>
            <person name="Salamov A."/>
            <person name="Andreopoulos B."/>
            <person name="Baker S."/>
            <person name="Barry K."/>
            <person name="Bills G."/>
            <person name="Bluhm B."/>
            <person name="Cannon C."/>
            <person name="Castanera R."/>
            <person name="Culley D."/>
            <person name="Daum C."/>
            <person name="Ezra D."/>
            <person name="Gonzalez J."/>
            <person name="Henrissat B."/>
            <person name="Kuo A."/>
            <person name="Liang C."/>
            <person name="Lipzen A."/>
            <person name="Lutzoni F."/>
            <person name="Magnuson J."/>
            <person name="Mondo S."/>
            <person name="Nolan M."/>
            <person name="Ohm R."/>
            <person name="Pangilinan J."/>
            <person name="Park H.-J."/>
            <person name="Ramirez L."/>
            <person name="Alfaro M."/>
            <person name="Sun H."/>
            <person name="Tritt A."/>
            <person name="Yoshinaga Y."/>
            <person name="Zwiers L.-H."/>
            <person name="Turgeon B."/>
            <person name="Goodwin S."/>
            <person name="Spatafora J."/>
            <person name="Crous P."/>
            <person name="Grigoriev I."/>
        </authorList>
    </citation>
    <scope>NUCLEOTIDE SEQUENCE</scope>
    <source>
        <strain evidence="5">CBS 101060</strain>
    </source>
</reference>
<keyword evidence="3" id="KW-0808">Transferase</keyword>
<evidence type="ECO:0000256" key="1">
    <source>
        <dbReference type="ARBA" id="ARBA00006734"/>
    </source>
</evidence>
<evidence type="ECO:0000313" key="6">
    <source>
        <dbReference type="Proteomes" id="UP000799429"/>
    </source>
</evidence>
<dbReference type="GO" id="GO:0008318">
    <property type="term" value="F:protein prenyltransferase activity"/>
    <property type="evidence" value="ECO:0007669"/>
    <property type="project" value="InterPro"/>
</dbReference>
<gene>
    <name evidence="5" type="ORF">M501DRAFT_1001516</name>
</gene>
<keyword evidence="4" id="KW-0677">Repeat</keyword>
<dbReference type="PANTHER" id="PTHR11129">
    <property type="entry name" value="PROTEIN FARNESYLTRANSFERASE ALPHA SUBUNIT/RAB GERANYLGERANYL TRANSFERASE ALPHA SUBUNIT"/>
    <property type="match status" value="1"/>
</dbReference>
<protein>
    <submittedName>
        <fullName evidence="5">Uncharacterized protein</fullName>
    </submittedName>
</protein>
<comment type="caution">
    <text evidence="5">The sequence shown here is derived from an EMBL/GenBank/DDBJ whole genome shotgun (WGS) entry which is preliminary data.</text>
</comment>
<name>A0A9P4SEV9_9PEZI</name>
<evidence type="ECO:0000256" key="2">
    <source>
        <dbReference type="ARBA" id="ARBA00022602"/>
    </source>
</evidence>
<comment type="similarity">
    <text evidence="1">Belongs to the protein prenyltransferase subunit alpha family.</text>
</comment>
<evidence type="ECO:0000256" key="3">
    <source>
        <dbReference type="ARBA" id="ARBA00022679"/>
    </source>
</evidence>
<dbReference type="OrthoDB" id="5358702at2759"/>
<keyword evidence="6" id="KW-1185">Reference proteome</keyword>